<sequence>MKRTLGITLALVFLAFPLWAQENQELPFPHAREVVARFLELTPEQVTQWEALLTTLRDTVAPLLEQLRNLEGQLAELLKQDNPDPAAVGALVIQVKGVKEAIGQAHRQYVNGFEGMLTGEQTAKLRLIRQAERVMPLIPAFKAVQLVR</sequence>
<organism evidence="1">
    <name type="scientific">Thermoanaerobaculum aquaticum</name>
    <dbReference type="NCBI Taxonomy" id="1312852"/>
    <lineage>
        <taxon>Bacteria</taxon>
        <taxon>Pseudomonadati</taxon>
        <taxon>Acidobacteriota</taxon>
        <taxon>Thermoanaerobaculia</taxon>
        <taxon>Thermoanaerobaculales</taxon>
        <taxon>Thermoanaerobaculaceae</taxon>
        <taxon>Thermoanaerobaculum</taxon>
    </lineage>
</organism>
<dbReference type="Gene3D" id="1.20.120.1490">
    <property type="match status" value="1"/>
</dbReference>
<accession>A0A7V1ZHP4</accession>
<dbReference type="AlphaFoldDB" id="A0A7V1ZHP4"/>
<name>A0A7V1ZHP4_9BACT</name>
<protein>
    <submittedName>
        <fullName evidence="1">Periplasmic heavy metal sensor</fullName>
    </submittedName>
</protein>
<dbReference type="Pfam" id="PF13801">
    <property type="entry name" value="Metal_resist"/>
    <property type="match status" value="1"/>
</dbReference>
<comment type="caution">
    <text evidence="1">The sequence shown here is derived from an EMBL/GenBank/DDBJ whole genome shotgun (WGS) entry which is preliminary data.</text>
</comment>
<gene>
    <name evidence="1" type="ORF">ENP06_02660</name>
</gene>
<dbReference type="InterPro" id="IPR025961">
    <property type="entry name" value="Metal_resist"/>
</dbReference>
<proteinExistence type="predicted"/>
<reference evidence="1" key="1">
    <citation type="journal article" date="2020" name="mSystems">
        <title>Genome- and Community-Level Interaction Insights into Carbon Utilization and Element Cycling Functions of Hydrothermarchaeota in Hydrothermal Sediment.</title>
        <authorList>
            <person name="Zhou Z."/>
            <person name="Liu Y."/>
            <person name="Xu W."/>
            <person name="Pan J."/>
            <person name="Luo Z.H."/>
            <person name="Li M."/>
        </authorList>
    </citation>
    <scope>NUCLEOTIDE SEQUENCE [LARGE SCALE GENOMIC DNA]</scope>
    <source>
        <strain evidence="1">SpSt-186</strain>
    </source>
</reference>
<dbReference type="EMBL" id="DSHW01000198">
    <property type="protein sequence ID" value="HEQ88295.1"/>
    <property type="molecule type" value="Genomic_DNA"/>
</dbReference>
<evidence type="ECO:0000313" key="1">
    <source>
        <dbReference type="EMBL" id="HEQ88295.1"/>
    </source>
</evidence>